<protein>
    <submittedName>
        <fullName evidence="1">Uncharacterized protein</fullName>
    </submittedName>
</protein>
<accession>M6JK06</accession>
<evidence type="ECO:0000313" key="2">
    <source>
        <dbReference type="Proteomes" id="UP000012106"/>
    </source>
</evidence>
<sequence>MWGLPLQVIEVKMNVTVMLSESGKHRSSHSLFLRKKNMSKEFLSYF</sequence>
<evidence type="ECO:0000313" key="1">
    <source>
        <dbReference type="EMBL" id="EMN19905.1"/>
    </source>
</evidence>
<dbReference type="Proteomes" id="UP000012106">
    <property type="component" value="Unassembled WGS sequence"/>
</dbReference>
<comment type="caution">
    <text evidence="1">The sequence shown here is derived from an EMBL/GenBank/DDBJ whole genome shotgun (WGS) entry which is preliminary data.</text>
</comment>
<dbReference type="AlphaFoldDB" id="M6JK06"/>
<gene>
    <name evidence="1" type="ORF">LEP1GSC063_2008</name>
</gene>
<reference evidence="1 2" key="1">
    <citation type="submission" date="2013-01" db="EMBL/GenBank/DDBJ databases">
        <authorList>
            <person name="Harkins D.M."/>
            <person name="Durkin A.S."/>
            <person name="Brinkac L.M."/>
            <person name="Haft D.H."/>
            <person name="Selengut J.D."/>
            <person name="Sanka R."/>
            <person name="DePew J."/>
            <person name="Purushe J."/>
            <person name="Hartskeerl R.A."/>
            <person name="Ahmed A."/>
            <person name="van der Linden H."/>
            <person name="Goris M.G.A."/>
            <person name="Vinetz J.M."/>
            <person name="Sutton G.G."/>
            <person name="Nierman W.C."/>
            <person name="Fouts D.E."/>
        </authorList>
    </citation>
    <scope>NUCLEOTIDE SEQUENCE [LARGE SCALE GENOMIC DNA]</scope>
    <source>
        <strain evidence="1 2">MAVJ 401</strain>
    </source>
</reference>
<organism evidence="1 2">
    <name type="scientific">Leptospira santarosai serovar Arenal str. MAVJ 401</name>
    <dbReference type="NCBI Taxonomy" id="1049976"/>
    <lineage>
        <taxon>Bacteria</taxon>
        <taxon>Pseudomonadati</taxon>
        <taxon>Spirochaetota</taxon>
        <taxon>Spirochaetia</taxon>
        <taxon>Leptospirales</taxon>
        <taxon>Leptospiraceae</taxon>
        <taxon>Leptospira</taxon>
    </lineage>
</organism>
<dbReference type="EMBL" id="AHMU02000077">
    <property type="protein sequence ID" value="EMN19905.1"/>
    <property type="molecule type" value="Genomic_DNA"/>
</dbReference>
<proteinExistence type="predicted"/>
<name>M6JK06_9LEPT</name>